<keyword evidence="11" id="KW-0732">Signal</keyword>
<evidence type="ECO:0000256" key="5">
    <source>
        <dbReference type="ARBA" id="ARBA00023002"/>
    </source>
</evidence>
<keyword evidence="7" id="KW-0676">Redox-active center</keyword>
<evidence type="ECO:0000256" key="11">
    <source>
        <dbReference type="SAM" id="SignalP"/>
    </source>
</evidence>
<protein>
    <recommendedName>
        <fullName evidence="2">thioredoxin-dependent peroxiredoxin</fullName>
        <ecNumber evidence="2">1.11.1.24</ecNumber>
    </recommendedName>
    <alternativeName>
        <fullName evidence="8">Thioredoxin peroxidase</fullName>
    </alternativeName>
</protein>
<dbReference type="InterPro" id="IPR036249">
    <property type="entry name" value="Thioredoxin-like_sf"/>
</dbReference>
<dbReference type="Pfam" id="PF00578">
    <property type="entry name" value="AhpC-TSA"/>
    <property type="match status" value="1"/>
</dbReference>
<evidence type="ECO:0000256" key="1">
    <source>
        <dbReference type="ARBA" id="ARBA00003330"/>
    </source>
</evidence>
<gene>
    <name evidence="13" type="primary">bcp_1</name>
    <name evidence="13" type="ORF">BVI061214_02281</name>
</gene>
<evidence type="ECO:0000256" key="6">
    <source>
        <dbReference type="ARBA" id="ARBA00023157"/>
    </source>
</evidence>
<evidence type="ECO:0000256" key="10">
    <source>
        <dbReference type="ARBA" id="ARBA00049091"/>
    </source>
</evidence>
<dbReference type="Proteomes" id="UP000037685">
    <property type="component" value="Unassembled WGS sequence"/>
</dbReference>
<comment type="catalytic activity">
    <reaction evidence="10">
        <text>a hydroperoxide + [thioredoxin]-dithiol = an alcohol + [thioredoxin]-disulfide + H2O</text>
        <dbReference type="Rhea" id="RHEA:62620"/>
        <dbReference type="Rhea" id="RHEA-COMP:10698"/>
        <dbReference type="Rhea" id="RHEA-COMP:10700"/>
        <dbReference type="ChEBI" id="CHEBI:15377"/>
        <dbReference type="ChEBI" id="CHEBI:29950"/>
        <dbReference type="ChEBI" id="CHEBI:30879"/>
        <dbReference type="ChEBI" id="CHEBI:35924"/>
        <dbReference type="ChEBI" id="CHEBI:50058"/>
        <dbReference type="EC" id="1.11.1.24"/>
    </reaction>
</comment>
<evidence type="ECO:0000256" key="2">
    <source>
        <dbReference type="ARBA" id="ARBA00013017"/>
    </source>
</evidence>
<dbReference type="EMBL" id="LHCI01000106">
    <property type="protein sequence ID" value="KOX91077.1"/>
    <property type="molecule type" value="Genomic_DNA"/>
</dbReference>
<accession>A0A0M9AFM5</accession>
<keyword evidence="4" id="KW-0049">Antioxidant</keyword>
<dbReference type="Gene3D" id="3.40.30.10">
    <property type="entry name" value="Glutaredoxin"/>
    <property type="match status" value="1"/>
</dbReference>
<dbReference type="GO" id="GO:0005737">
    <property type="term" value="C:cytoplasm"/>
    <property type="evidence" value="ECO:0007669"/>
    <property type="project" value="TreeGrafter"/>
</dbReference>
<dbReference type="InterPro" id="IPR013766">
    <property type="entry name" value="Thioredoxin_domain"/>
</dbReference>
<dbReference type="InterPro" id="IPR000866">
    <property type="entry name" value="AhpC/TSA"/>
</dbReference>
<dbReference type="CDD" id="cd03017">
    <property type="entry name" value="PRX_BCP"/>
    <property type="match status" value="1"/>
</dbReference>
<keyword evidence="6" id="KW-1015">Disulfide bond</keyword>
<dbReference type="GO" id="GO:0008379">
    <property type="term" value="F:thioredoxin peroxidase activity"/>
    <property type="evidence" value="ECO:0007669"/>
    <property type="project" value="TreeGrafter"/>
</dbReference>
<keyword evidence="3 13" id="KW-0575">Peroxidase</keyword>
<evidence type="ECO:0000313" key="13">
    <source>
        <dbReference type="EMBL" id="KOX91077.1"/>
    </source>
</evidence>
<dbReference type="GO" id="GO:0034599">
    <property type="term" value="P:cellular response to oxidative stress"/>
    <property type="evidence" value="ECO:0007669"/>
    <property type="project" value="TreeGrafter"/>
</dbReference>
<dbReference type="SUPFAM" id="SSF52833">
    <property type="entry name" value="Thioredoxin-like"/>
    <property type="match status" value="1"/>
</dbReference>
<dbReference type="RefSeq" id="WP_053768486.1">
    <property type="nucleotide sequence ID" value="NZ_LHCI01000106.1"/>
</dbReference>
<organism evidence="13 14">
    <name type="scientific">Thermus aquaticus</name>
    <dbReference type="NCBI Taxonomy" id="271"/>
    <lineage>
        <taxon>Bacteria</taxon>
        <taxon>Thermotogati</taxon>
        <taxon>Deinococcota</taxon>
        <taxon>Deinococci</taxon>
        <taxon>Thermales</taxon>
        <taxon>Thermaceae</taxon>
        <taxon>Thermus</taxon>
    </lineage>
</organism>
<dbReference type="PANTHER" id="PTHR42801:SF4">
    <property type="entry name" value="AHPC_TSA FAMILY PROTEIN"/>
    <property type="match status" value="1"/>
</dbReference>
<comment type="function">
    <text evidence="1">Thiol-specific peroxidase that catalyzes the reduction of hydrogen peroxide and organic hydroperoxides to water and alcohols, respectively. Plays a role in cell protection against oxidative stress by detoxifying peroxides and as sensor of hydrogen peroxide-mediated signaling events.</text>
</comment>
<reference evidence="13 14" key="1">
    <citation type="submission" date="2015-07" db="EMBL/GenBank/DDBJ databases">
        <authorList>
            <person name="Noorani M."/>
        </authorList>
    </citation>
    <scope>NUCLEOTIDE SEQUENCE [LARGE SCALE GENOMIC DNA]</scope>
    <source>
        <strain evidence="14">ATCC 25104 / DSM 625 / JCM 10724 / NBRC 103206 / NCIMB 11243 / YT-1</strain>
    </source>
</reference>
<comment type="similarity">
    <text evidence="9">Belongs to the peroxiredoxin family. BCP/PrxQ subfamily.</text>
</comment>
<evidence type="ECO:0000256" key="8">
    <source>
        <dbReference type="ARBA" id="ARBA00032824"/>
    </source>
</evidence>
<evidence type="ECO:0000313" key="14">
    <source>
        <dbReference type="Proteomes" id="UP000037685"/>
    </source>
</evidence>
<dbReference type="PATRIC" id="fig|271.14.peg.2356"/>
<feature type="chain" id="PRO_5005831178" description="thioredoxin-dependent peroxiredoxin" evidence="11">
    <location>
        <begin position="18"/>
        <end position="161"/>
    </location>
</feature>
<proteinExistence type="inferred from homology"/>
<dbReference type="GO" id="GO:0045454">
    <property type="term" value="P:cell redox homeostasis"/>
    <property type="evidence" value="ECO:0007669"/>
    <property type="project" value="TreeGrafter"/>
</dbReference>
<sequence>MRLATLLLFLGFLRAAALSPGDKAPVLEAKDSYGRPVDFRGSYVVLWFYPKAKSPGCTAQAKRYSELYLEFQKLGARVYGVSHDPAQEQCDFVEKLALKGGMIPDPEGRLARAFGVRSLLGFYSRDTILLNPEGRVERIWRNVNPFQDADTVLAYLRGKAR</sequence>
<dbReference type="InterPro" id="IPR050924">
    <property type="entry name" value="Peroxiredoxin_BCP/PrxQ"/>
</dbReference>
<dbReference type="EC" id="1.11.1.24" evidence="2"/>
<evidence type="ECO:0000256" key="7">
    <source>
        <dbReference type="ARBA" id="ARBA00023284"/>
    </source>
</evidence>
<dbReference type="AlphaFoldDB" id="A0A0M9AFM5"/>
<name>A0A0M9AFM5_THEAQ</name>
<feature type="domain" description="Thioredoxin" evidence="12">
    <location>
        <begin position="18"/>
        <end position="161"/>
    </location>
</feature>
<dbReference type="PANTHER" id="PTHR42801">
    <property type="entry name" value="THIOREDOXIN-DEPENDENT PEROXIDE REDUCTASE"/>
    <property type="match status" value="1"/>
</dbReference>
<comment type="caution">
    <text evidence="13">The sequence shown here is derived from an EMBL/GenBank/DDBJ whole genome shotgun (WGS) entry which is preliminary data.</text>
</comment>
<evidence type="ECO:0000256" key="9">
    <source>
        <dbReference type="ARBA" id="ARBA00038489"/>
    </source>
</evidence>
<feature type="signal peptide" evidence="11">
    <location>
        <begin position="1"/>
        <end position="17"/>
    </location>
</feature>
<keyword evidence="5 13" id="KW-0560">Oxidoreductase</keyword>
<evidence type="ECO:0000256" key="4">
    <source>
        <dbReference type="ARBA" id="ARBA00022862"/>
    </source>
</evidence>
<evidence type="ECO:0000256" key="3">
    <source>
        <dbReference type="ARBA" id="ARBA00022559"/>
    </source>
</evidence>
<dbReference type="PROSITE" id="PS51352">
    <property type="entry name" value="THIOREDOXIN_2"/>
    <property type="match status" value="1"/>
</dbReference>
<evidence type="ECO:0000259" key="12">
    <source>
        <dbReference type="PROSITE" id="PS51352"/>
    </source>
</evidence>